<dbReference type="PANTHER" id="PTHR43214:SF17">
    <property type="entry name" value="TRANSCRIPTIONAL REGULATORY PROTEIN RCSB"/>
    <property type="match status" value="1"/>
</dbReference>
<dbReference type="InterPro" id="IPR036388">
    <property type="entry name" value="WH-like_DNA-bd_sf"/>
</dbReference>
<dbReference type="AlphaFoldDB" id="A0A927GDI2"/>
<protein>
    <submittedName>
        <fullName evidence="5">Response regulator transcription factor</fullName>
    </submittedName>
</protein>
<dbReference type="InterPro" id="IPR001789">
    <property type="entry name" value="Sig_transdc_resp-reg_receiver"/>
</dbReference>
<gene>
    <name evidence="5" type="ORF">IC230_12640</name>
</gene>
<comment type="caution">
    <text evidence="5">The sequence shown here is derived from an EMBL/GenBank/DDBJ whole genome shotgun (WGS) entry which is preliminary data.</text>
</comment>
<dbReference type="Proteomes" id="UP000653797">
    <property type="component" value="Unassembled WGS sequence"/>
</dbReference>
<accession>A0A927GDI2</accession>
<reference evidence="5" key="1">
    <citation type="submission" date="2020-09" db="EMBL/GenBank/DDBJ databases">
        <authorList>
            <person name="Kim M.K."/>
        </authorList>
    </citation>
    <scope>NUCLEOTIDE SEQUENCE</scope>
    <source>
        <strain evidence="5">BT704</strain>
    </source>
</reference>
<dbReference type="SUPFAM" id="SSF52172">
    <property type="entry name" value="CheY-like"/>
    <property type="match status" value="1"/>
</dbReference>
<dbReference type="PROSITE" id="PS50110">
    <property type="entry name" value="RESPONSE_REGULATORY"/>
    <property type="match status" value="1"/>
</dbReference>
<dbReference type="PRINTS" id="PR00038">
    <property type="entry name" value="HTHLUXR"/>
</dbReference>
<comment type="caution">
    <text evidence="2">Lacks conserved residue(s) required for the propagation of feature annotation.</text>
</comment>
<feature type="domain" description="HTH luxR-type" evidence="3">
    <location>
        <begin position="157"/>
        <end position="222"/>
    </location>
</feature>
<evidence type="ECO:0000313" key="6">
    <source>
        <dbReference type="Proteomes" id="UP000653797"/>
    </source>
</evidence>
<dbReference type="Pfam" id="PF00196">
    <property type="entry name" value="GerE"/>
    <property type="match status" value="1"/>
</dbReference>
<evidence type="ECO:0000313" key="5">
    <source>
        <dbReference type="EMBL" id="MBD2753744.1"/>
    </source>
</evidence>
<keyword evidence="6" id="KW-1185">Reference proteome</keyword>
<feature type="domain" description="Response regulatory" evidence="4">
    <location>
        <begin position="5"/>
        <end position="127"/>
    </location>
</feature>
<dbReference type="RefSeq" id="WP_191039392.1">
    <property type="nucleotide sequence ID" value="NZ_JACXAA010000004.1"/>
</dbReference>
<evidence type="ECO:0000256" key="2">
    <source>
        <dbReference type="PROSITE-ProRule" id="PRU00169"/>
    </source>
</evidence>
<dbReference type="InterPro" id="IPR011006">
    <property type="entry name" value="CheY-like_superfamily"/>
</dbReference>
<dbReference type="GO" id="GO:0003677">
    <property type="term" value="F:DNA binding"/>
    <property type="evidence" value="ECO:0007669"/>
    <property type="project" value="UniProtKB-KW"/>
</dbReference>
<evidence type="ECO:0000259" key="4">
    <source>
        <dbReference type="PROSITE" id="PS50110"/>
    </source>
</evidence>
<evidence type="ECO:0000256" key="1">
    <source>
        <dbReference type="ARBA" id="ARBA00023125"/>
    </source>
</evidence>
<dbReference type="CDD" id="cd06170">
    <property type="entry name" value="LuxR_C_like"/>
    <property type="match status" value="1"/>
</dbReference>
<keyword evidence="1" id="KW-0238">DNA-binding</keyword>
<dbReference type="PROSITE" id="PS50043">
    <property type="entry name" value="HTH_LUXR_2"/>
    <property type="match status" value="1"/>
</dbReference>
<proteinExistence type="predicted"/>
<dbReference type="InterPro" id="IPR000792">
    <property type="entry name" value="Tscrpt_reg_LuxR_C"/>
</dbReference>
<name>A0A927GDI2_9BACT</name>
<organism evidence="5 6">
    <name type="scientific">Spirosoma validum</name>
    <dbReference type="NCBI Taxonomy" id="2771355"/>
    <lineage>
        <taxon>Bacteria</taxon>
        <taxon>Pseudomonadati</taxon>
        <taxon>Bacteroidota</taxon>
        <taxon>Cytophagia</taxon>
        <taxon>Cytophagales</taxon>
        <taxon>Cytophagaceae</taxon>
        <taxon>Spirosoma</taxon>
    </lineage>
</organism>
<dbReference type="InterPro" id="IPR016032">
    <property type="entry name" value="Sig_transdc_resp-reg_C-effctor"/>
</dbReference>
<dbReference type="GO" id="GO:0006355">
    <property type="term" value="P:regulation of DNA-templated transcription"/>
    <property type="evidence" value="ECO:0007669"/>
    <property type="project" value="InterPro"/>
</dbReference>
<dbReference type="SMART" id="SM00421">
    <property type="entry name" value="HTH_LUXR"/>
    <property type="match status" value="1"/>
</dbReference>
<evidence type="ECO:0000259" key="3">
    <source>
        <dbReference type="PROSITE" id="PS50043"/>
    </source>
</evidence>
<dbReference type="Gene3D" id="3.40.50.2300">
    <property type="match status" value="1"/>
</dbReference>
<dbReference type="InterPro" id="IPR039420">
    <property type="entry name" value="WalR-like"/>
</dbReference>
<dbReference type="PANTHER" id="PTHR43214">
    <property type="entry name" value="TWO-COMPONENT RESPONSE REGULATOR"/>
    <property type="match status" value="1"/>
</dbReference>
<dbReference type="SUPFAM" id="SSF46894">
    <property type="entry name" value="C-terminal effector domain of the bipartite response regulators"/>
    <property type="match status" value="1"/>
</dbReference>
<dbReference type="Gene3D" id="1.10.10.10">
    <property type="entry name" value="Winged helix-like DNA-binding domain superfamily/Winged helix DNA-binding domain"/>
    <property type="match status" value="1"/>
</dbReference>
<dbReference type="GO" id="GO:0000160">
    <property type="term" value="P:phosphorelay signal transduction system"/>
    <property type="evidence" value="ECO:0007669"/>
    <property type="project" value="InterPro"/>
</dbReference>
<sequence length="233" mass="26720">MKSPSITIIDPSFLFRRGLETVLKGVEYENVESYQDIDEYFKNKTGQPTDDIMFMNLSVDSSGHSISMSGRESLFKIRENSFSGRLIIMLDQLDDQIITELIQRRIDGIMVKRFAQEEDIITAIKRVNGGSNYYSPEITEVLANIISHGNYKTPHITNEFLSQLTNREKEVLLLIGEGLKNEEIAKRLYVDPRTISTHKQNIKNKLELDDSNDLIRYIMINIGSIRSILGSFH</sequence>
<dbReference type="PROSITE" id="PS00622">
    <property type="entry name" value="HTH_LUXR_1"/>
    <property type="match status" value="1"/>
</dbReference>
<dbReference type="EMBL" id="JACXAA010000004">
    <property type="protein sequence ID" value="MBD2753744.1"/>
    <property type="molecule type" value="Genomic_DNA"/>
</dbReference>